<dbReference type="Pfam" id="PF01764">
    <property type="entry name" value="Lipase_3"/>
    <property type="match status" value="1"/>
</dbReference>
<dbReference type="InterPro" id="IPR051218">
    <property type="entry name" value="Sec_MonoDiacylglyc_Lipase"/>
</dbReference>
<evidence type="ECO:0000256" key="5">
    <source>
        <dbReference type="SAM" id="SignalP"/>
    </source>
</evidence>
<sequence>MHPLSFICVYLAILFSPSLASSTETPFASSTETPGPISDSLYEDFVRYTKYSSAAYETVCPCPLGNTLVKSFEVNRTQGFVARDDTLKEIVVAFRGTFSLRETLIDTQVELVPFISPGLPELPNVNVHRGFLGAYNDVALEILSTVKAQLAQFPHYRLLLTGHSLGGAIAALAAVSLKNASPHAVISLYTFGQPRAGNPAFATYVEDMIDASNIFRTIHTVDGIPRMVLRDWGYEHFSTEYWQFKDPLPYTGEASTVTKCAARENPTCSDSVGSSGLNAAHTYYFGQVMTTNPLLCVSDASSYV</sequence>
<gene>
    <name evidence="7" type="ORF">B0H16DRAFT_1526769</name>
</gene>
<dbReference type="Proteomes" id="UP001215598">
    <property type="component" value="Unassembled WGS sequence"/>
</dbReference>
<dbReference type="InterPro" id="IPR002921">
    <property type="entry name" value="Fungal_lipase-type"/>
</dbReference>
<dbReference type="PANTHER" id="PTHR45856:SF24">
    <property type="entry name" value="FUNGAL LIPASE-LIKE DOMAIN-CONTAINING PROTEIN"/>
    <property type="match status" value="1"/>
</dbReference>
<proteinExistence type="inferred from homology"/>
<protein>
    <submittedName>
        <fullName evidence="7">Alpha/beta-hydrolase</fullName>
    </submittedName>
</protein>
<evidence type="ECO:0000256" key="1">
    <source>
        <dbReference type="ARBA" id="ARBA00023157"/>
    </source>
</evidence>
<evidence type="ECO:0000313" key="8">
    <source>
        <dbReference type="Proteomes" id="UP001215598"/>
    </source>
</evidence>
<comment type="similarity">
    <text evidence="2">Belongs to the AB hydrolase superfamily. Lipase family. Class 3 subfamily.</text>
</comment>
<dbReference type="CDD" id="cd00519">
    <property type="entry name" value="Lipase_3"/>
    <property type="match status" value="1"/>
</dbReference>
<dbReference type="SUPFAM" id="SSF53474">
    <property type="entry name" value="alpha/beta-Hydrolases"/>
    <property type="match status" value="1"/>
</dbReference>
<reference evidence="7" key="1">
    <citation type="submission" date="2023-03" db="EMBL/GenBank/DDBJ databases">
        <title>Massive genome expansion in bonnet fungi (Mycena s.s.) driven by repeated elements and novel gene families across ecological guilds.</title>
        <authorList>
            <consortium name="Lawrence Berkeley National Laboratory"/>
            <person name="Harder C.B."/>
            <person name="Miyauchi S."/>
            <person name="Viragh M."/>
            <person name="Kuo A."/>
            <person name="Thoen E."/>
            <person name="Andreopoulos B."/>
            <person name="Lu D."/>
            <person name="Skrede I."/>
            <person name="Drula E."/>
            <person name="Henrissat B."/>
            <person name="Morin E."/>
            <person name="Kohler A."/>
            <person name="Barry K."/>
            <person name="LaButti K."/>
            <person name="Morin E."/>
            <person name="Salamov A."/>
            <person name="Lipzen A."/>
            <person name="Mereny Z."/>
            <person name="Hegedus B."/>
            <person name="Baldrian P."/>
            <person name="Stursova M."/>
            <person name="Weitz H."/>
            <person name="Taylor A."/>
            <person name="Grigoriev I.V."/>
            <person name="Nagy L.G."/>
            <person name="Martin F."/>
            <person name="Kauserud H."/>
        </authorList>
    </citation>
    <scope>NUCLEOTIDE SEQUENCE</scope>
    <source>
        <strain evidence="7">CBHHK182m</strain>
    </source>
</reference>
<dbReference type="GO" id="GO:0006629">
    <property type="term" value="P:lipid metabolic process"/>
    <property type="evidence" value="ECO:0007669"/>
    <property type="project" value="InterPro"/>
</dbReference>
<feature type="signal peptide" evidence="5">
    <location>
        <begin position="1"/>
        <end position="20"/>
    </location>
</feature>
<dbReference type="Gene3D" id="3.40.50.1820">
    <property type="entry name" value="alpha/beta hydrolase"/>
    <property type="match status" value="1"/>
</dbReference>
<organism evidence="7 8">
    <name type="scientific">Mycena metata</name>
    <dbReference type="NCBI Taxonomy" id="1033252"/>
    <lineage>
        <taxon>Eukaryota</taxon>
        <taxon>Fungi</taxon>
        <taxon>Dikarya</taxon>
        <taxon>Basidiomycota</taxon>
        <taxon>Agaricomycotina</taxon>
        <taxon>Agaricomycetes</taxon>
        <taxon>Agaricomycetidae</taxon>
        <taxon>Agaricales</taxon>
        <taxon>Marasmiineae</taxon>
        <taxon>Mycenaceae</taxon>
        <taxon>Mycena</taxon>
    </lineage>
</organism>
<evidence type="ECO:0000256" key="3">
    <source>
        <dbReference type="ARBA" id="ARBA00047591"/>
    </source>
</evidence>
<dbReference type="AlphaFoldDB" id="A0AAD7JGJ2"/>
<evidence type="ECO:0000256" key="4">
    <source>
        <dbReference type="ARBA" id="ARBA00048461"/>
    </source>
</evidence>
<keyword evidence="1" id="KW-1015">Disulfide bond</keyword>
<evidence type="ECO:0000259" key="6">
    <source>
        <dbReference type="Pfam" id="PF01764"/>
    </source>
</evidence>
<accession>A0AAD7JGJ2</accession>
<keyword evidence="8" id="KW-1185">Reference proteome</keyword>
<dbReference type="InterPro" id="IPR029058">
    <property type="entry name" value="AB_hydrolase_fold"/>
</dbReference>
<name>A0AAD7JGJ2_9AGAR</name>
<keyword evidence="5" id="KW-0732">Signal</keyword>
<dbReference type="PANTHER" id="PTHR45856">
    <property type="entry name" value="ALPHA/BETA-HYDROLASES SUPERFAMILY PROTEIN"/>
    <property type="match status" value="1"/>
</dbReference>
<feature type="domain" description="Fungal lipase-type" evidence="6">
    <location>
        <begin position="91"/>
        <end position="229"/>
    </location>
</feature>
<comment type="catalytic activity">
    <reaction evidence="4">
        <text>a monoacylglycerol + H2O = glycerol + a fatty acid + H(+)</text>
        <dbReference type="Rhea" id="RHEA:15245"/>
        <dbReference type="ChEBI" id="CHEBI:15377"/>
        <dbReference type="ChEBI" id="CHEBI:15378"/>
        <dbReference type="ChEBI" id="CHEBI:17408"/>
        <dbReference type="ChEBI" id="CHEBI:17754"/>
        <dbReference type="ChEBI" id="CHEBI:28868"/>
    </reaction>
</comment>
<comment type="catalytic activity">
    <reaction evidence="3">
        <text>a diacylglycerol + H2O = a monoacylglycerol + a fatty acid + H(+)</text>
        <dbReference type="Rhea" id="RHEA:32731"/>
        <dbReference type="ChEBI" id="CHEBI:15377"/>
        <dbReference type="ChEBI" id="CHEBI:15378"/>
        <dbReference type="ChEBI" id="CHEBI:17408"/>
        <dbReference type="ChEBI" id="CHEBI:18035"/>
        <dbReference type="ChEBI" id="CHEBI:28868"/>
    </reaction>
</comment>
<comment type="caution">
    <text evidence="7">The sequence shown here is derived from an EMBL/GenBank/DDBJ whole genome shotgun (WGS) entry which is preliminary data.</text>
</comment>
<feature type="chain" id="PRO_5042037833" evidence="5">
    <location>
        <begin position="21"/>
        <end position="304"/>
    </location>
</feature>
<evidence type="ECO:0000256" key="2">
    <source>
        <dbReference type="ARBA" id="ARBA00043996"/>
    </source>
</evidence>
<dbReference type="EMBL" id="JARKIB010000028">
    <property type="protein sequence ID" value="KAJ7764326.1"/>
    <property type="molecule type" value="Genomic_DNA"/>
</dbReference>
<evidence type="ECO:0000313" key="7">
    <source>
        <dbReference type="EMBL" id="KAJ7764326.1"/>
    </source>
</evidence>